<organism evidence="1 2">
    <name type="scientific">Portunus trituberculatus</name>
    <name type="common">Swimming crab</name>
    <name type="synonym">Neptunus trituberculatus</name>
    <dbReference type="NCBI Taxonomy" id="210409"/>
    <lineage>
        <taxon>Eukaryota</taxon>
        <taxon>Metazoa</taxon>
        <taxon>Ecdysozoa</taxon>
        <taxon>Arthropoda</taxon>
        <taxon>Crustacea</taxon>
        <taxon>Multicrustacea</taxon>
        <taxon>Malacostraca</taxon>
        <taxon>Eumalacostraca</taxon>
        <taxon>Eucarida</taxon>
        <taxon>Decapoda</taxon>
        <taxon>Pleocyemata</taxon>
        <taxon>Brachyura</taxon>
        <taxon>Eubrachyura</taxon>
        <taxon>Portunoidea</taxon>
        <taxon>Portunidae</taxon>
        <taxon>Portuninae</taxon>
        <taxon>Portunus</taxon>
    </lineage>
</organism>
<proteinExistence type="predicted"/>
<dbReference type="EMBL" id="VSRR010038066">
    <property type="protein sequence ID" value="MPC74019.1"/>
    <property type="molecule type" value="Genomic_DNA"/>
</dbReference>
<reference evidence="1 2" key="1">
    <citation type="submission" date="2019-05" db="EMBL/GenBank/DDBJ databases">
        <title>Another draft genome of Portunus trituberculatus and its Hox gene families provides insights of decapod evolution.</title>
        <authorList>
            <person name="Jeong J.-H."/>
            <person name="Song I."/>
            <person name="Kim S."/>
            <person name="Choi T."/>
            <person name="Kim D."/>
            <person name="Ryu S."/>
            <person name="Kim W."/>
        </authorList>
    </citation>
    <scope>NUCLEOTIDE SEQUENCE [LARGE SCALE GENOMIC DNA]</scope>
    <source>
        <tissue evidence="1">Muscle</tissue>
    </source>
</reference>
<sequence>MFLCINHTLTSSCTYQNDDLLPARSNSSSSGGAVNLPLKPVVISLNVSLCVSKLKGAVTACPLKTTLLLHSKLHALTTHTHERKEKSK</sequence>
<evidence type="ECO:0000313" key="1">
    <source>
        <dbReference type="EMBL" id="MPC74019.1"/>
    </source>
</evidence>
<dbReference type="AlphaFoldDB" id="A0A5B7HW94"/>
<dbReference type="Proteomes" id="UP000324222">
    <property type="component" value="Unassembled WGS sequence"/>
</dbReference>
<evidence type="ECO:0000313" key="2">
    <source>
        <dbReference type="Proteomes" id="UP000324222"/>
    </source>
</evidence>
<comment type="caution">
    <text evidence="1">The sequence shown here is derived from an EMBL/GenBank/DDBJ whole genome shotgun (WGS) entry which is preliminary data.</text>
</comment>
<protein>
    <submittedName>
        <fullName evidence="1">Uncharacterized protein</fullName>
    </submittedName>
</protein>
<keyword evidence="2" id="KW-1185">Reference proteome</keyword>
<gene>
    <name evidence="1" type="ORF">E2C01_068363</name>
</gene>
<accession>A0A5B7HW94</accession>
<name>A0A5B7HW94_PORTR</name>